<sequence>MIDATYDWPAAGQAWFDLPESVRAGMVAAGAEHWAEIFHGRATYNKQWRMARPPVLTAESYRMMVAVVDRLAQLLLDAAQRRARTAGELAGLLGVDPVDTRMLPTDEPLGAHLLAAVRPDVLLSDGVPRVVEFNIDSSIGGVLDADTVLDRFTRVYRERGLLDAVPMGPAPSAMDTRFAAIRATLGLPEGAVVPLLLDFEADYPGLDDPDLMRRVLAPVTERAARFGLVMPIEAVTSVSVADDGGPLVAGRPVDGVFRLFVLNRVTRGPGLDALETLVLSGRLPAFTSGAAWLLGNKQLLAWLWSDLDRLDANDQAIVRRHLPRTELLTADGYDTAVAGQHDLVSKPADGSAGVDVVIGRESDADTWREALRRGIDRGGYILQEYAHADVVPMDFVHIETGETVTEEVPYSIAPYLFGRELANACVRSGFPGCEGVLNLSRGVLLSGIMLTS</sequence>
<keyword evidence="2" id="KW-1185">Reference proteome</keyword>
<name>A0A1C4ZP39_MICEC</name>
<dbReference type="OrthoDB" id="3798740at2"/>
<proteinExistence type="predicted"/>
<dbReference type="InParanoid" id="A0A1C4ZP39"/>
<dbReference type="AlphaFoldDB" id="A0A1C4ZP39"/>
<evidence type="ECO:0000313" key="2">
    <source>
        <dbReference type="Proteomes" id="UP000198253"/>
    </source>
</evidence>
<evidence type="ECO:0000313" key="1">
    <source>
        <dbReference type="EMBL" id="SCF34763.1"/>
    </source>
</evidence>
<gene>
    <name evidence="1" type="ORF">GA0070618_5552</name>
</gene>
<dbReference type="Proteomes" id="UP000198253">
    <property type="component" value="Chromosome I"/>
</dbReference>
<dbReference type="RefSeq" id="WP_088984215.1">
    <property type="nucleotide sequence ID" value="NZ_LT607413.1"/>
</dbReference>
<reference evidence="2" key="1">
    <citation type="submission" date="2016-06" db="EMBL/GenBank/DDBJ databases">
        <authorList>
            <person name="Varghese N."/>
            <person name="Submissions Spin"/>
        </authorList>
    </citation>
    <scope>NUCLEOTIDE SEQUENCE [LARGE SCALE GENOMIC DNA]</scope>
    <source>
        <strain evidence="2">DSM 43816</strain>
    </source>
</reference>
<protein>
    <submittedName>
        <fullName evidence="1">Circularly permuted ATP-grasp type 2</fullName>
    </submittedName>
</protein>
<dbReference type="EMBL" id="LT607413">
    <property type="protein sequence ID" value="SCF34763.1"/>
    <property type="molecule type" value="Genomic_DNA"/>
</dbReference>
<dbReference type="SUPFAM" id="SSF56059">
    <property type="entry name" value="Glutathione synthetase ATP-binding domain-like"/>
    <property type="match status" value="1"/>
</dbReference>
<accession>A0A1C4ZP39</accession>
<organism evidence="1 2">
    <name type="scientific">Micromonospora echinospora</name>
    <name type="common">Micromonospora purpurea</name>
    <dbReference type="NCBI Taxonomy" id="1877"/>
    <lineage>
        <taxon>Bacteria</taxon>
        <taxon>Bacillati</taxon>
        <taxon>Actinomycetota</taxon>
        <taxon>Actinomycetes</taxon>
        <taxon>Micromonosporales</taxon>
        <taxon>Micromonosporaceae</taxon>
        <taxon>Micromonospora</taxon>
    </lineage>
</organism>